<dbReference type="SUPFAM" id="SSF50129">
    <property type="entry name" value="GroES-like"/>
    <property type="match status" value="1"/>
</dbReference>
<evidence type="ECO:0000313" key="4">
    <source>
        <dbReference type="EMBL" id="KAH8690717.1"/>
    </source>
</evidence>
<dbReference type="GeneID" id="70243601"/>
<organism evidence="4 5">
    <name type="scientific">Talaromyces proteolyticus</name>
    <dbReference type="NCBI Taxonomy" id="1131652"/>
    <lineage>
        <taxon>Eukaryota</taxon>
        <taxon>Fungi</taxon>
        <taxon>Dikarya</taxon>
        <taxon>Ascomycota</taxon>
        <taxon>Pezizomycotina</taxon>
        <taxon>Eurotiomycetes</taxon>
        <taxon>Eurotiomycetidae</taxon>
        <taxon>Eurotiales</taxon>
        <taxon>Trichocomaceae</taxon>
        <taxon>Talaromyces</taxon>
        <taxon>Talaromyces sect. Bacilispori</taxon>
    </lineage>
</organism>
<gene>
    <name evidence="4" type="ORF">BGW36DRAFT_350215</name>
</gene>
<dbReference type="PANTHER" id="PTHR45348">
    <property type="entry name" value="HYPOTHETICAL OXIDOREDUCTASE (EUROFUNG)"/>
    <property type="match status" value="1"/>
</dbReference>
<evidence type="ECO:0000256" key="2">
    <source>
        <dbReference type="ARBA" id="ARBA00023002"/>
    </source>
</evidence>
<dbReference type="Gene3D" id="3.90.180.10">
    <property type="entry name" value="Medium-chain alcohol dehydrogenases, catalytic domain"/>
    <property type="match status" value="1"/>
</dbReference>
<proteinExistence type="inferred from homology"/>
<dbReference type="CDD" id="cd08249">
    <property type="entry name" value="enoyl_reductase_like"/>
    <property type="match status" value="1"/>
</dbReference>
<dbReference type="GO" id="GO:0016651">
    <property type="term" value="F:oxidoreductase activity, acting on NAD(P)H"/>
    <property type="evidence" value="ECO:0007669"/>
    <property type="project" value="InterPro"/>
</dbReference>
<reference evidence="4" key="1">
    <citation type="submission" date="2021-12" db="EMBL/GenBank/DDBJ databases">
        <title>Convergent genome expansion in fungi linked to evolution of root-endophyte symbiosis.</title>
        <authorList>
            <consortium name="DOE Joint Genome Institute"/>
            <person name="Ke Y.-H."/>
            <person name="Bonito G."/>
            <person name="Liao H.-L."/>
            <person name="Looney B."/>
            <person name="Rojas-Flechas A."/>
            <person name="Nash J."/>
            <person name="Hameed K."/>
            <person name="Schadt C."/>
            <person name="Martin F."/>
            <person name="Crous P.W."/>
            <person name="Miettinen O."/>
            <person name="Magnuson J.K."/>
            <person name="Labbe J."/>
            <person name="Jacobson D."/>
            <person name="Doktycz M.J."/>
            <person name="Veneault-Fourrey C."/>
            <person name="Kuo A."/>
            <person name="Mondo S."/>
            <person name="Calhoun S."/>
            <person name="Riley R."/>
            <person name="Ohm R."/>
            <person name="LaButti K."/>
            <person name="Andreopoulos B."/>
            <person name="Pangilinan J."/>
            <person name="Nolan M."/>
            <person name="Tritt A."/>
            <person name="Clum A."/>
            <person name="Lipzen A."/>
            <person name="Daum C."/>
            <person name="Barry K."/>
            <person name="Grigoriev I.V."/>
            <person name="Vilgalys R."/>
        </authorList>
    </citation>
    <scope>NUCLEOTIDE SEQUENCE</scope>
    <source>
        <strain evidence="4">PMI_201</strain>
    </source>
</reference>
<dbReference type="SMART" id="SM00829">
    <property type="entry name" value="PKS_ER"/>
    <property type="match status" value="1"/>
</dbReference>
<dbReference type="Pfam" id="PF00107">
    <property type="entry name" value="ADH_zinc_N"/>
    <property type="match status" value="1"/>
</dbReference>
<dbReference type="InterPro" id="IPR013154">
    <property type="entry name" value="ADH-like_N"/>
</dbReference>
<dbReference type="AlphaFoldDB" id="A0AAD4KFG0"/>
<dbReference type="InterPro" id="IPR047122">
    <property type="entry name" value="Trans-enoyl_RdTase-like"/>
</dbReference>
<dbReference type="RefSeq" id="XP_046066913.1">
    <property type="nucleotide sequence ID" value="XM_046213314.1"/>
</dbReference>
<dbReference type="InterPro" id="IPR036291">
    <property type="entry name" value="NAD(P)-bd_dom_sf"/>
</dbReference>
<dbReference type="SUPFAM" id="SSF51735">
    <property type="entry name" value="NAD(P)-binding Rossmann-fold domains"/>
    <property type="match status" value="1"/>
</dbReference>
<evidence type="ECO:0000259" key="3">
    <source>
        <dbReference type="SMART" id="SM00829"/>
    </source>
</evidence>
<keyword evidence="2" id="KW-0560">Oxidoreductase</keyword>
<evidence type="ECO:0000313" key="5">
    <source>
        <dbReference type="Proteomes" id="UP001201262"/>
    </source>
</evidence>
<evidence type="ECO:0000256" key="1">
    <source>
        <dbReference type="ARBA" id="ARBA00008072"/>
    </source>
</evidence>
<comment type="similarity">
    <text evidence="1">Belongs to the zinc-containing alcohol dehydrogenase family.</text>
</comment>
<dbReference type="InterPro" id="IPR020843">
    <property type="entry name" value="ER"/>
</dbReference>
<dbReference type="InterPro" id="IPR011032">
    <property type="entry name" value="GroES-like_sf"/>
</dbReference>
<dbReference type="Pfam" id="PF08240">
    <property type="entry name" value="ADH_N"/>
    <property type="match status" value="1"/>
</dbReference>
<dbReference type="Gene3D" id="3.40.50.720">
    <property type="entry name" value="NAD(P)-binding Rossmann-like Domain"/>
    <property type="match status" value="1"/>
</dbReference>
<dbReference type="Proteomes" id="UP001201262">
    <property type="component" value="Unassembled WGS sequence"/>
</dbReference>
<accession>A0AAD4KFG0</accession>
<dbReference type="EMBL" id="JAJTJA010000013">
    <property type="protein sequence ID" value="KAH8690717.1"/>
    <property type="molecule type" value="Genomic_DNA"/>
</dbReference>
<keyword evidence="5" id="KW-1185">Reference proteome</keyword>
<sequence>MKQVVVSPTKPLVSTEIVDVEIPSPGDDQILIQVIIASSNPKDFKHLYVRGISVNSGDDVAGYVHAMGNHVALTNEFKIGDRVAAFHPMLTPGGAYAEYALVPAATTFLIPKGVSFESAATIPLTSMAAALPLFRRQELPAPWMKRSSNEPPLPLIIYGASSALGTFAVKLARHANIHPIIAIAGSSASYVTKFLDESKGDTVIDYRQGPDKLKAAIKAALKGLNVYHALDCFSENKSWVPLSQVMSPGGTVSVFQGIEKYDELDIPSNVRISFSLVGTAHTGAFLPNSPRQPADPETVRGDTEFAYVFYRYVSRMLSTGEFEGHPYEIIPGGLNGVRTGLQKLQRGEAKGVKYVYQVGE</sequence>
<feature type="domain" description="Enoyl reductase (ER)" evidence="3">
    <location>
        <begin position="10"/>
        <end position="286"/>
    </location>
</feature>
<name>A0AAD4KFG0_9EURO</name>
<comment type="caution">
    <text evidence="4">The sequence shown here is derived from an EMBL/GenBank/DDBJ whole genome shotgun (WGS) entry which is preliminary data.</text>
</comment>
<dbReference type="PANTHER" id="PTHR45348:SF5">
    <property type="entry name" value="OXIDOREDUCTASE, PUTATIVE (AFU_ORTHOLOGUE AFUA_8G01420)-RELATED"/>
    <property type="match status" value="1"/>
</dbReference>
<dbReference type="InterPro" id="IPR013149">
    <property type="entry name" value="ADH-like_C"/>
</dbReference>
<protein>
    <submittedName>
        <fullName evidence="4">Quinone oxidoreductase</fullName>
    </submittedName>
</protein>